<dbReference type="EMBL" id="JADIKG010000012">
    <property type="protein sequence ID" value="MFK2874447.1"/>
    <property type="molecule type" value="Genomic_DNA"/>
</dbReference>
<feature type="transmembrane region" description="Helical" evidence="1">
    <location>
        <begin position="78"/>
        <end position="100"/>
    </location>
</feature>
<sequence length="158" mass="16657">MTTIESSRPKRLWVAAIMNILVATISIAAVAFLLLSSNPNIPESIRPGLLTTLLALGTAGLLIVASVLALLRIPFARWLMLAAAVIFFGILGFQSLAFLISPTALLPAEAAPKLWTNVIRNALEIAINVWALLSAKTTAFFSGASPNQTFKVDASGAA</sequence>
<keyword evidence="1" id="KW-0812">Transmembrane</keyword>
<comment type="caution">
    <text evidence="2">The sequence shown here is derived from an EMBL/GenBank/DDBJ whole genome shotgun (WGS) entry which is preliminary data.</text>
</comment>
<keyword evidence="1" id="KW-1133">Transmembrane helix</keyword>
<protein>
    <submittedName>
        <fullName evidence="2">Uncharacterized protein</fullName>
    </submittedName>
</protein>
<evidence type="ECO:0000256" key="1">
    <source>
        <dbReference type="SAM" id="Phobius"/>
    </source>
</evidence>
<keyword evidence="1" id="KW-0472">Membrane</keyword>
<proteinExistence type="predicted"/>
<organism evidence="2 3">
    <name type="scientific">Dyella lipolytica</name>
    <dbReference type="NCBI Taxonomy" id="1867835"/>
    <lineage>
        <taxon>Bacteria</taxon>
        <taxon>Pseudomonadati</taxon>
        <taxon>Pseudomonadota</taxon>
        <taxon>Gammaproteobacteria</taxon>
        <taxon>Lysobacterales</taxon>
        <taxon>Rhodanobacteraceae</taxon>
        <taxon>Dyella</taxon>
    </lineage>
</organism>
<dbReference type="RefSeq" id="WP_284401828.1">
    <property type="nucleotide sequence ID" value="NZ_BSNQ01000009.1"/>
</dbReference>
<gene>
    <name evidence="2" type="ORF">ISP13_12960</name>
</gene>
<keyword evidence="3" id="KW-1185">Reference proteome</keyword>
<dbReference type="Proteomes" id="UP001620405">
    <property type="component" value="Unassembled WGS sequence"/>
</dbReference>
<feature type="transmembrane region" description="Helical" evidence="1">
    <location>
        <begin position="12"/>
        <end position="36"/>
    </location>
</feature>
<feature type="transmembrane region" description="Helical" evidence="1">
    <location>
        <begin position="48"/>
        <end position="71"/>
    </location>
</feature>
<reference evidence="2 3" key="1">
    <citation type="submission" date="2020-10" db="EMBL/GenBank/DDBJ databases">
        <title>Phylogeny of dyella-like bacteria.</title>
        <authorList>
            <person name="Fu J."/>
        </authorList>
    </citation>
    <scope>NUCLEOTIDE SEQUENCE [LARGE SCALE GENOMIC DNA]</scope>
    <source>
        <strain evidence="2 3">DHOB07</strain>
    </source>
</reference>
<evidence type="ECO:0000313" key="3">
    <source>
        <dbReference type="Proteomes" id="UP001620405"/>
    </source>
</evidence>
<name>A0ABW8IWR9_9GAMM</name>
<accession>A0ABW8IWR9</accession>
<evidence type="ECO:0000313" key="2">
    <source>
        <dbReference type="EMBL" id="MFK2874447.1"/>
    </source>
</evidence>